<dbReference type="RefSeq" id="WP_090604132.1">
    <property type="nucleotide sequence ID" value="NZ_FNZR01000002.1"/>
</dbReference>
<dbReference type="Proteomes" id="UP000198916">
    <property type="component" value="Unassembled WGS sequence"/>
</dbReference>
<evidence type="ECO:0000256" key="5">
    <source>
        <dbReference type="ARBA" id="ARBA00022729"/>
    </source>
</evidence>
<feature type="signal peptide" evidence="9">
    <location>
        <begin position="1"/>
        <end position="18"/>
    </location>
</feature>
<evidence type="ECO:0000256" key="8">
    <source>
        <dbReference type="PROSITE-ProRule" id="PRU01360"/>
    </source>
</evidence>
<evidence type="ECO:0000256" key="9">
    <source>
        <dbReference type="SAM" id="SignalP"/>
    </source>
</evidence>
<keyword evidence="7 8" id="KW-0998">Cell outer membrane</keyword>
<organism evidence="11 12">
    <name type="scientific">Parapedobacter koreensis</name>
    <dbReference type="NCBI Taxonomy" id="332977"/>
    <lineage>
        <taxon>Bacteria</taxon>
        <taxon>Pseudomonadati</taxon>
        <taxon>Bacteroidota</taxon>
        <taxon>Sphingobacteriia</taxon>
        <taxon>Sphingobacteriales</taxon>
        <taxon>Sphingobacteriaceae</taxon>
        <taxon>Parapedobacter</taxon>
    </lineage>
</organism>
<evidence type="ECO:0000313" key="12">
    <source>
        <dbReference type="Proteomes" id="UP000198916"/>
    </source>
</evidence>
<accession>A0A1H7JYW1</accession>
<dbReference type="EMBL" id="FNZR01000002">
    <property type="protein sequence ID" value="SEK79891.1"/>
    <property type="molecule type" value="Genomic_DNA"/>
</dbReference>
<dbReference type="InterPro" id="IPR012910">
    <property type="entry name" value="Plug_dom"/>
</dbReference>
<dbReference type="InterPro" id="IPR039426">
    <property type="entry name" value="TonB-dep_rcpt-like"/>
</dbReference>
<dbReference type="SUPFAM" id="SSF56935">
    <property type="entry name" value="Porins"/>
    <property type="match status" value="1"/>
</dbReference>
<dbReference type="Pfam" id="PF07715">
    <property type="entry name" value="Plug"/>
    <property type="match status" value="1"/>
</dbReference>
<keyword evidence="2 8" id="KW-0813">Transport</keyword>
<keyword evidence="12" id="KW-1185">Reference proteome</keyword>
<comment type="subcellular location">
    <subcellularLocation>
        <location evidence="1 8">Cell outer membrane</location>
        <topology evidence="1 8">Multi-pass membrane protein</topology>
    </subcellularLocation>
</comment>
<dbReference type="InterPro" id="IPR036942">
    <property type="entry name" value="Beta-barrel_TonB_sf"/>
</dbReference>
<dbReference type="GO" id="GO:0044718">
    <property type="term" value="P:siderophore transmembrane transport"/>
    <property type="evidence" value="ECO:0007669"/>
    <property type="project" value="TreeGrafter"/>
</dbReference>
<gene>
    <name evidence="11" type="ORF">SAMN05421740_102728</name>
</gene>
<feature type="domain" description="TonB-dependent receptor plug" evidence="10">
    <location>
        <begin position="115"/>
        <end position="228"/>
    </location>
</feature>
<dbReference type="GO" id="GO:0009279">
    <property type="term" value="C:cell outer membrane"/>
    <property type="evidence" value="ECO:0007669"/>
    <property type="project" value="UniProtKB-SubCell"/>
</dbReference>
<dbReference type="NCBIfam" id="TIGR04056">
    <property type="entry name" value="OMP_RagA_SusC"/>
    <property type="match status" value="1"/>
</dbReference>
<keyword evidence="6 8" id="KW-0472">Membrane</keyword>
<evidence type="ECO:0000259" key="10">
    <source>
        <dbReference type="Pfam" id="PF07715"/>
    </source>
</evidence>
<dbReference type="OrthoDB" id="9768177at2"/>
<evidence type="ECO:0000256" key="6">
    <source>
        <dbReference type="ARBA" id="ARBA00023136"/>
    </source>
</evidence>
<evidence type="ECO:0000256" key="3">
    <source>
        <dbReference type="ARBA" id="ARBA00022452"/>
    </source>
</evidence>
<protein>
    <submittedName>
        <fullName evidence="11">TonB-linked outer membrane protein, SusC/RagA family</fullName>
    </submittedName>
</protein>
<dbReference type="InterPro" id="IPR037066">
    <property type="entry name" value="Plug_dom_sf"/>
</dbReference>
<feature type="chain" id="PRO_5011445694" evidence="9">
    <location>
        <begin position="19"/>
        <end position="1051"/>
    </location>
</feature>
<keyword evidence="5 9" id="KW-0732">Signal</keyword>
<evidence type="ECO:0000256" key="2">
    <source>
        <dbReference type="ARBA" id="ARBA00022448"/>
    </source>
</evidence>
<dbReference type="Gene3D" id="2.60.40.1120">
    <property type="entry name" value="Carboxypeptidase-like, regulatory domain"/>
    <property type="match status" value="1"/>
</dbReference>
<dbReference type="PANTHER" id="PTHR30069:SF29">
    <property type="entry name" value="HEMOGLOBIN AND HEMOGLOBIN-HAPTOGLOBIN-BINDING PROTEIN 1-RELATED"/>
    <property type="match status" value="1"/>
</dbReference>
<dbReference type="Gene3D" id="2.40.170.20">
    <property type="entry name" value="TonB-dependent receptor, beta-barrel domain"/>
    <property type="match status" value="1"/>
</dbReference>
<proteinExistence type="inferred from homology"/>
<keyword evidence="3 8" id="KW-1134">Transmembrane beta strand</keyword>
<dbReference type="InterPro" id="IPR023997">
    <property type="entry name" value="TonB-dep_OMP_SusC/RagA_CS"/>
</dbReference>
<name>A0A1H7JYW1_9SPHI</name>
<evidence type="ECO:0000256" key="1">
    <source>
        <dbReference type="ARBA" id="ARBA00004571"/>
    </source>
</evidence>
<dbReference type="PROSITE" id="PS52016">
    <property type="entry name" value="TONB_DEPENDENT_REC_3"/>
    <property type="match status" value="1"/>
</dbReference>
<dbReference type="InterPro" id="IPR023996">
    <property type="entry name" value="TonB-dep_OMP_SusC/RagA"/>
</dbReference>
<dbReference type="AlphaFoldDB" id="A0A1H7JYW1"/>
<dbReference type="GO" id="GO:0015344">
    <property type="term" value="F:siderophore uptake transmembrane transporter activity"/>
    <property type="evidence" value="ECO:0007669"/>
    <property type="project" value="TreeGrafter"/>
</dbReference>
<evidence type="ECO:0000256" key="7">
    <source>
        <dbReference type="ARBA" id="ARBA00023237"/>
    </source>
</evidence>
<evidence type="ECO:0000313" key="11">
    <source>
        <dbReference type="EMBL" id="SEK79891.1"/>
    </source>
</evidence>
<dbReference type="NCBIfam" id="TIGR04057">
    <property type="entry name" value="SusC_RagA_signa"/>
    <property type="match status" value="1"/>
</dbReference>
<dbReference type="Gene3D" id="2.170.130.10">
    <property type="entry name" value="TonB-dependent receptor, plug domain"/>
    <property type="match status" value="1"/>
</dbReference>
<comment type="similarity">
    <text evidence="8">Belongs to the TonB-dependent receptor family.</text>
</comment>
<dbReference type="PANTHER" id="PTHR30069">
    <property type="entry name" value="TONB-DEPENDENT OUTER MEMBRANE RECEPTOR"/>
    <property type="match status" value="1"/>
</dbReference>
<reference evidence="12" key="1">
    <citation type="submission" date="2016-10" db="EMBL/GenBank/DDBJ databases">
        <authorList>
            <person name="Varghese N."/>
            <person name="Submissions S."/>
        </authorList>
    </citation>
    <scope>NUCLEOTIDE SEQUENCE [LARGE SCALE GENOMIC DNA]</scope>
    <source>
        <strain evidence="12">Jip14</strain>
    </source>
</reference>
<dbReference type="STRING" id="332977.SAMN05421740_102728"/>
<sequence length="1051" mass="117450">MRSFLLLLLCGICLQLYAQERVVTGTVTDESGTPLVGASIKVKNGAGGTRTVTGGTFELRLSSENPVLVVSYLGYLAKEVALTAGETALTVVLSPNPGNLDEVVVVAYGTQKRANLTSAVSTVVAKDVVKNSNNDVTNTLTGRAPGVRITQLSSQPGRFDSQIDIRGFSYTDPGDYGGNQQGGPLFIIDGVQRDKSGFERLDPNEIESVSVLKDASAAIYGVKAANGVILVTTKQGRQGDIQVNYTARFGKQYITRYPELSNAFQYATLFNEQQINNMISNRQQLTPPEFTNQQLADFESGAVPSTDFLGAILSNQTDQQQHNLTMNGGTEKLRFFLSAGYFDEGGLFASDIEYGKKYNFRANLDGEILKGLTFGLNLGYNNVLSKRPNMDVVSIIRNAWRISPTEPMYSNGETGYYRQFFNAPHDHPLASITEDVSGYNNTNDKALTSTFQLNYALPFIEGLSAKALFAYDNSYSFNRSFRKQYYQYQFDEGTQQQRTFLHNGPSQLNEYFGQGYTNNLQVSLNYQNRFGNHGLTVLALYDEIYRKGNSNNAQTQYVVDAIDQLAAGDRSTDVVGSGFSESSNRSYVGRVNYDYASRYLAEFGFRYDGSSYFPPTSRWGFFPYGNFAWRISEESFLKDNVPFLDNLKVRLSYGKLGDDIVAANTFAYLTGYTYPSTQGGSRGGAVFGSGFVRGVDFKNSANPDITWYTSTTANIGLDISLWKGKLTFEGDIFRRDRDGLLAFAISEVTGTYGVTLPQVNLNEDRTQGFEVVLGHRSKLGNVDFGVSGNITYARTNYRYREETPAGNELDYYRNRNAGRYNDIIWGYQIDGQFQNFEEIYAAPIHDGAGNRTLLPGDLRYVDVNGDNLIDGRDQTVIGRGGGKPAIYFGTNIDLSWKRFDFSILLQGATMYRITYQDQLSRPFYFDRANPISVFYDRWHRADINDPNSAWIPGRFPSTGQRQNYKDAPNTFNTFDASYLRIKSIDLGYTFNPQLLSRIKANSLRVFVNAYNLYTWTGQGLDFIDPEYSGNRYYSYNYPITFNVNIGAQLSF</sequence>
<keyword evidence="4 8" id="KW-0812">Transmembrane</keyword>
<evidence type="ECO:0000256" key="4">
    <source>
        <dbReference type="ARBA" id="ARBA00022692"/>
    </source>
</evidence>
<dbReference type="InterPro" id="IPR008969">
    <property type="entry name" value="CarboxyPept-like_regulatory"/>
</dbReference>
<dbReference type="SUPFAM" id="SSF49464">
    <property type="entry name" value="Carboxypeptidase regulatory domain-like"/>
    <property type="match status" value="1"/>
</dbReference>
<dbReference type="Pfam" id="PF13715">
    <property type="entry name" value="CarbopepD_reg_2"/>
    <property type="match status" value="1"/>
</dbReference>